<gene>
    <name evidence="3" type="ORF">CYMTET_17526</name>
</gene>
<sequence>MQGGGCCSHDHDCGDFDCGGSSLHNFIDHPKIRVLNASNPEAAENVFRPWEQRTVREGVEPLDSDEDDPELLLFIPFTSDVKIKSIMLIGGDDGSSPDKLRAFTNREDLDFSVVNDLPALQEWDLAENPRGELEYQTRFTKFQGVANLTLHVPSSFNDGSSDCAEKGQTIRGVRSQTWFMRRFRSLKITKFQTSFSRKWVYDHYEVVHPNLQRFQIRSLATTVTNVLLRSLLCLFVTCPGGKRTEVVNQLRQSLNRNERQLIRRNAKGKYSNANSIASANANADVIHAIAIAFATT</sequence>
<accession>A0AAE0G9Y3</accession>
<evidence type="ECO:0000256" key="1">
    <source>
        <dbReference type="ARBA" id="ARBA00025788"/>
    </source>
</evidence>
<dbReference type="GO" id="GO:0005737">
    <property type="term" value="C:cytoplasm"/>
    <property type="evidence" value="ECO:0007669"/>
    <property type="project" value="UniProtKB-ARBA"/>
</dbReference>
<proteinExistence type="inferred from homology"/>
<dbReference type="PANTHER" id="PTHR12175">
    <property type="entry name" value="AD039 HT014 THIOREDOXIN FAMILY TRP26"/>
    <property type="match status" value="1"/>
</dbReference>
<protein>
    <recommendedName>
        <fullName evidence="2">PITH domain-containing protein</fullName>
    </recommendedName>
</protein>
<comment type="similarity">
    <text evidence="1">Belongs to the PITHD1 family.</text>
</comment>
<dbReference type="PROSITE" id="PS51532">
    <property type="entry name" value="PITH"/>
    <property type="match status" value="1"/>
</dbReference>
<comment type="caution">
    <text evidence="3">The sequence shown here is derived from an EMBL/GenBank/DDBJ whole genome shotgun (WGS) entry which is preliminary data.</text>
</comment>
<dbReference type="InterPro" id="IPR010400">
    <property type="entry name" value="PITH_dom"/>
</dbReference>
<dbReference type="PANTHER" id="PTHR12175:SF1">
    <property type="entry name" value="PITH DOMAIN-CONTAINING PROTEIN 1"/>
    <property type="match status" value="1"/>
</dbReference>
<dbReference type="SUPFAM" id="SSF49785">
    <property type="entry name" value="Galactose-binding domain-like"/>
    <property type="match status" value="1"/>
</dbReference>
<reference evidence="3 4" key="1">
    <citation type="journal article" date="2015" name="Genome Biol. Evol.">
        <title>Comparative Genomics of a Bacterivorous Green Alga Reveals Evolutionary Causalities and Consequences of Phago-Mixotrophic Mode of Nutrition.</title>
        <authorList>
            <person name="Burns J.A."/>
            <person name="Paasch A."/>
            <person name="Narechania A."/>
            <person name="Kim E."/>
        </authorList>
    </citation>
    <scope>NUCLEOTIDE SEQUENCE [LARGE SCALE GENOMIC DNA]</scope>
    <source>
        <strain evidence="3 4">PLY_AMNH</strain>
    </source>
</reference>
<dbReference type="Gene3D" id="2.60.120.470">
    <property type="entry name" value="PITH domain"/>
    <property type="match status" value="1"/>
</dbReference>
<dbReference type="InterPro" id="IPR045099">
    <property type="entry name" value="PITH1-like"/>
</dbReference>
<feature type="domain" description="PITH" evidence="2">
    <location>
        <begin position="12"/>
        <end position="202"/>
    </location>
</feature>
<evidence type="ECO:0000313" key="4">
    <source>
        <dbReference type="Proteomes" id="UP001190700"/>
    </source>
</evidence>
<evidence type="ECO:0000259" key="2">
    <source>
        <dbReference type="PROSITE" id="PS51532"/>
    </source>
</evidence>
<organism evidence="3 4">
    <name type="scientific">Cymbomonas tetramitiformis</name>
    <dbReference type="NCBI Taxonomy" id="36881"/>
    <lineage>
        <taxon>Eukaryota</taxon>
        <taxon>Viridiplantae</taxon>
        <taxon>Chlorophyta</taxon>
        <taxon>Pyramimonadophyceae</taxon>
        <taxon>Pyramimonadales</taxon>
        <taxon>Pyramimonadaceae</taxon>
        <taxon>Cymbomonas</taxon>
    </lineage>
</organism>
<dbReference type="InterPro" id="IPR037047">
    <property type="entry name" value="PITH_dom_sf"/>
</dbReference>
<dbReference type="Proteomes" id="UP001190700">
    <property type="component" value="Unassembled WGS sequence"/>
</dbReference>
<keyword evidence="4" id="KW-1185">Reference proteome</keyword>
<dbReference type="AlphaFoldDB" id="A0AAE0G9Y3"/>
<dbReference type="InterPro" id="IPR008979">
    <property type="entry name" value="Galactose-bd-like_sf"/>
</dbReference>
<name>A0AAE0G9Y3_9CHLO</name>
<dbReference type="EMBL" id="LGRX02007812">
    <property type="protein sequence ID" value="KAK3274289.1"/>
    <property type="molecule type" value="Genomic_DNA"/>
</dbReference>
<dbReference type="Pfam" id="PF06201">
    <property type="entry name" value="PITH"/>
    <property type="match status" value="1"/>
</dbReference>
<evidence type="ECO:0000313" key="3">
    <source>
        <dbReference type="EMBL" id="KAK3274289.1"/>
    </source>
</evidence>